<dbReference type="AlphaFoldDB" id="A0A814CBK1"/>
<dbReference type="Pfam" id="PF24480">
    <property type="entry name" value="TPGS1_C"/>
    <property type="match status" value="1"/>
</dbReference>
<reference evidence="2" key="1">
    <citation type="submission" date="2021-02" db="EMBL/GenBank/DDBJ databases">
        <authorList>
            <person name="Nowell W R."/>
        </authorList>
    </citation>
    <scope>NUCLEOTIDE SEQUENCE</scope>
</reference>
<sequence>MHKRKYEKLVRSLYNSLANHAGTNSEIDRSLCEVLLQILADSLGMINKTSHDAFSLHESVVKLSPHQIKQSLEQFWSQTRSTSKTRITLEEFQKLAMPIYLKTIKKIP</sequence>
<organism evidence="2 3">
    <name type="scientific">Rotaria sordida</name>
    <dbReference type="NCBI Taxonomy" id="392033"/>
    <lineage>
        <taxon>Eukaryota</taxon>
        <taxon>Metazoa</taxon>
        <taxon>Spiralia</taxon>
        <taxon>Gnathifera</taxon>
        <taxon>Rotifera</taxon>
        <taxon>Eurotatoria</taxon>
        <taxon>Bdelloidea</taxon>
        <taxon>Philodinida</taxon>
        <taxon>Philodinidae</taxon>
        <taxon>Rotaria</taxon>
    </lineage>
</organism>
<proteinExistence type="predicted"/>
<feature type="domain" description="Tubulin polyglutamylase complex subunit 1-like C-terminal" evidence="1">
    <location>
        <begin position="5"/>
        <end position="105"/>
    </location>
</feature>
<evidence type="ECO:0000259" key="1">
    <source>
        <dbReference type="Pfam" id="PF24480"/>
    </source>
</evidence>
<dbReference type="InterPro" id="IPR057632">
    <property type="entry name" value="TPGS1_C"/>
</dbReference>
<gene>
    <name evidence="2" type="ORF">ZHD862_LOCUS9376</name>
</gene>
<dbReference type="EMBL" id="CAJNOT010000318">
    <property type="protein sequence ID" value="CAF0939297.1"/>
    <property type="molecule type" value="Genomic_DNA"/>
</dbReference>
<dbReference type="Proteomes" id="UP000663864">
    <property type="component" value="Unassembled WGS sequence"/>
</dbReference>
<name>A0A814CBK1_9BILA</name>
<comment type="caution">
    <text evidence="2">The sequence shown here is derived from an EMBL/GenBank/DDBJ whole genome shotgun (WGS) entry which is preliminary data.</text>
</comment>
<evidence type="ECO:0000313" key="2">
    <source>
        <dbReference type="EMBL" id="CAF0939297.1"/>
    </source>
</evidence>
<protein>
    <recommendedName>
        <fullName evidence="1">Tubulin polyglutamylase complex subunit 1-like C-terminal domain-containing protein</fullName>
    </recommendedName>
</protein>
<accession>A0A814CBK1</accession>
<evidence type="ECO:0000313" key="3">
    <source>
        <dbReference type="Proteomes" id="UP000663864"/>
    </source>
</evidence>